<keyword evidence="1 2" id="KW-0732">Signal</keyword>
<proteinExistence type="predicted"/>
<protein>
    <submittedName>
        <fullName evidence="4">ABC transporter substrate-binding protein</fullName>
    </submittedName>
</protein>
<dbReference type="PANTHER" id="PTHR30535">
    <property type="entry name" value="VITAMIN B12-BINDING PROTEIN"/>
    <property type="match status" value="1"/>
</dbReference>
<organism evidence="4 5">
    <name type="scientific">Pontibacter rugosus</name>
    <dbReference type="NCBI Taxonomy" id="1745966"/>
    <lineage>
        <taxon>Bacteria</taxon>
        <taxon>Pseudomonadati</taxon>
        <taxon>Bacteroidota</taxon>
        <taxon>Cytophagia</taxon>
        <taxon>Cytophagales</taxon>
        <taxon>Hymenobacteraceae</taxon>
        <taxon>Pontibacter</taxon>
    </lineage>
</organism>
<feature type="chain" id="PRO_5046872861" evidence="2">
    <location>
        <begin position="30"/>
        <end position="303"/>
    </location>
</feature>
<dbReference type="InterPro" id="IPR002491">
    <property type="entry name" value="ABC_transptr_periplasmic_BD"/>
</dbReference>
<dbReference type="PROSITE" id="PS50983">
    <property type="entry name" value="FE_B12_PBP"/>
    <property type="match status" value="1"/>
</dbReference>
<dbReference type="PROSITE" id="PS51257">
    <property type="entry name" value="PROKAR_LIPOPROTEIN"/>
    <property type="match status" value="1"/>
</dbReference>
<evidence type="ECO:0000256" key="2">
    <source>
        <dbReference type="SAM" id="SignalP"/>
    </source>
</evidence>
<evidence type="ECO:0000313" key="5">
    <source>
        <dbReference type="Proteomes" id="UP001597094"/>
    </source>
</evidence>
<name>A0ABW3SQF3_9BACT</name>
<dbReference type="Gene3D" id="3.40.50.1980">
    <property type="entry name" value="Nitrogenase molybdenum iron protein domain"/>
    <property type="match status" value="2"/>
</dbReference>
<dbReference type="InterPro" id="IPR050902">
    <property type="entry name" value="ABC_Transporter_SBP"/>
</dbReference>
<dbReference type="Proteomes" id="UP001597094">
    <property type="component" value="Unassembled WGS sequence"/>
</dbReference>
<dbReference type="PANTHER" id="PTHR30535:SF34">
    <property type="entry name" value="MOLYBDATE-BINDING PROTEIN MOLA"/>
    <property type="match status" value="1"/>
</dbReference>
<reference evidence="5" key="1">
    <citation type="journal article" date="2019" name="Int. J. Syst. Evol. Microbiol.">
        <title>The Global Catalogue of Microorganisms (GCM) 10K type strain sequencing project: providing services to taxonomists for standard genome sequencing and annotation.</title>
        <authorList>
            <consortium name="The Broad Institute Genomics Platform"/>
            <consortium name="The Broad Institute Genome Sequencing Center for Infectious Disease"/>
            <person name="Wu L."/>
            <person name="Ma J."/>
        </authorList>
    </citation>
    <scope>NUCLEOTIDE SEQUENCE [LARGE SCALE GENOMIC DNA]</scope>
    <source>
        <strain evidence="5">JCM 31319</strain>
    </source>
</reference>
<dbReference type="InterPro" id="IPR054828">
    <property type="entry name" value="Vit_B12_bind_prot"/>
</dbReference>
<dbReference type="Pfam" id="PF01497">
    <property type="entry name" value="Peripla_BP_2"/>
    <property type="match status" value="1"/>
</dbReference>
<gene>
    <name evidence="4" type="ORF">ACFQ2O_07800</name>
</gene>
<comment type="caution">
    <text evidence="4">The sequence shown here is derived from an EMBL/GenBank/DDBJ whole genome shotgun (WGS) entry which is preliminary data.</text>
</comment>
<feature type="domain" description="Fe/B12 periplasmic-binding" evidence="3">
    <location>
        <begin position="53"/>
        <end position="303"/>
    </location>
</feature>
<feature type="signal peptide" evidence="2">
    <location>
        <begin position="1"/>
        <end position="29"/>
    </location>
</feature>
<dbReference type="SUPFAM" id="SSF53807">
    <property type="entry name" value="Helical backbone' metal receptor"/>
    <property type="match status" value="1"/>
</dbReference>
<evidence type="ECO:0000313" key="4">
    <source>
        <dbReference type="EMBL" id="MFD1186102.1"/>
    </source>
</evidence>
<accession>A0ABW3SQF3</accession>
<keyword evidence="5" id="KW-1185">Reference proteome</keyword>
<dbReference type="RefSeq" id="WP_377525200.1">
    <property type="nucleotide sequence ID" value="NZ_JBHTLD010000051.1"/>
</dbReference>
<evidence type="ECO:0000259" key="3">
    <source>
        <dbReference type="PROSITE" id="PS50983"/>
    </source>
</evidence>
<sequence>MKRTRRVLYTCRFILGLCLLVCSCQQKGAKVQEQLVLQDDLGRELKLNKKPERVFSFASSMTEMLFAVLDTSTIIARSPQDDYPAAAALKKPTVQNYPVDYEQVLALKPDLIFTVEGITPLEVAERLQELGVPVYYQKYRSVEDIFTGLEDIGRIMGREEQAKQLTDSLRQEVGILKQRHEGQKQTPQRVLAITWTDPIYVHGQNTIFTGKLNILGAENAVQEVFDQPYPALTREYILKLNPDVLLGGTKEEMEEKFFSLYPELRRINAYQNNRIYKATDDLMSRPGPRVVESLRELEGILYP</sequence>
<evidence type="ECO:0000256" key="1">
    <source>
        <dbReference type="ARBA" id="ARBA00022729"/>
    </source>
</evidence>
<dbReference type="EMBL" id="JBHTLD010000051">
    <property type="protein sequence ID" value="MFD1186102.1"/>
    <property type="molecule type" value="Genomic_DNA"/>
</dbReference>
<dbReference type="NCBIfam" id="NF038402">
    <property type="entry name" value="TroA_like"/>
    <property type="match status" value="1"/>
</dbReference>